<dbReference type="VEuPathDB" id="FungiDB:RhiirA1_463720"/>
<accession>A0A2N0NVZ4</accession>
<proteinExistence type="predicted"/>
<evidence type="ECO:0000313" key="2">
    <source>
        <dbReference type="Proteomes" id="UP000232722"/>
    </source>
</evidence>
<dbReference type="VEuPathDB" id="FungiDB:RhiirFUN_024942"/>
<dbReference type="AlphaFoldDB" id="A0A2N0NVZ4"/>
<evidence type="ECO:0008006" key="3">
    <source>
        <dbReference type="Google" id="ProtNLM"/>
    </source>
</evidence>
<comment type="caution">
    <text evidence="1">The sequence shown here is derived from an EMBL/GenBank/DDBJ whole genome shotgun (WGS) entry which is preliminary data.</text>
</comment>
<dbReference type="EMBL" id="LLXJ01002484">
    <property type="protein sequence ID" value="PKB98744.1"/>
    <property type="molecule type" value="Genomic_DNA"/>
</dbReference>
<protein>
    <recommendedName>
        <fullName evidence="3">DDE-1 domain-containing protein</fullName>
    </recommendedName>
</protein>
<name>A0A2N0NVZ4_9GLOM</name>
<evidence type="ECO:0000313" key="1">
    <source>
        <dbReference type="EMBL" id="PKB98744.1"/>
    </source>
</evidence>
<dbReference type="Proteomes" id="UP000232722">
    <property type="component" value="Unassembled WGS sequence"/>
</dbReference>
<reference evidence="1 2" key="2">
    <citation type="submission" date="2017-09" db="EMBL/GenBank/DDBJ databases">
        <title>Extensive intraspecific genome diversity in a model arbuscular mycorrhizal fungus.</title>
        <authorList>
            <person name="Chen E.C."/>
            <person name="Morin E."/>
            <person name="Beaudet D."/>
            <person name="Noel J."/>
            <person name="Ndikumana S."/>
            <person name="Charron P."/>
            <person name="St-Onge C."/>
            <person name="Giorgi J."/>
            <person name="Grigoriev I.V."/>
            <person name="Roux C."/>
            <person name="Martin F.M."/>
            <person name="Corradi N."/>
        </authorList>
    </citation>
    <scope>NUCLEOTIDE SEQUENCE [LARGE SCALE GENOMIC DNA]</scope>
    <source>
        <strain evidence="1 2">A5</strain>
    </source>
</reference>
<sequence>MSKCNLFLKMWLCYYRYHEKWMLEQVEAGKIVLDLKMNILQAIQYIIQDWDKITADTIKNCWNHTKILSNSIIPDDINNDDLILDDKLARIIETLNLPNRMGIKELITIPGEEIVYEIPEVLEIADLFKSELNTNHPDELDNSIEEETICINNTLQSLKTVHMFLLQQENTSEQINLVGKIEKFIKRE</sequence>
<organism evidence="1 2">
    <name type="scientific">Rhizophagus irregularis</name>
    <dbReference type="NCBI Taxonomy" id="588596"/>
    <lineage>
        <taxon>Eukaryota</taxon>
        <taxon>Fungi</taxon>
        <taxon>Fungi incertae sedis</taxon>
        <taxon>Mucoromycota</taxon>
        <taxon>Glomeromycotina</taxon>
        <taxon>Glomeromycetes</taxon>
        <taxon>Glomerales</taxon>
        <taxon>Glomeraceae</taxon>
        <taxon>Rhizophagus</taxon>
    </lineage>
</organism>
<gene>
    <name evidence="1" type="ORF">RhiirA5_383698</name>
</gene>
<reference evidence="1 2" key="1">
    <citation type="submission" date="2016-04" db="EMBL/GenBank/DDBJ databases">
        <title>Genome analyses suggest a sexual origin of heterokaryosis in a supposedly ancient asexual fungus.</title>
        <authorList>
            <person name="Ropars J."/>
            <person name="Sedzielewska K."/>
            <person name="Noel J."/>
            <person name="Charron P."/>
            <person name="Farinelli L."/>
            <person name="Marton T."/>
            <person name="Kruger M."/>
            <person name="Pelin A."/>
            <person name="Brachmann A."/>
            <person name="Corradi N."/>
        </authorList>
    </citation>
    <scope>NUCLEOTIDE SEQUENCE [LARGE SCALE GENOMIC DNA]</scope>
    <source>
        <strain evidence="1 2">A5</strain>
    </source>
</reference>